<dbReference type="AlphaFoldDB" id="A0A140L4Z1"/>
<comment type="caution">
    <text evidence="1">The sequence shown here is derived from an EMBL/GenBank/DDBJ whole genome shotgun (WGS) entry which is preliminary data.</text>
</comment>
<dbReference type="STRING" id="520762.AN619_16120"/>
<proteinExistence type="predicted"/>
<sequence>MQMNNQTGGKPQLDAPNLKVLEDQLNYESMMNKKMSQYAEYCTDPQLKNMCRQGAQRHKQNFDDLLNYLNSHQ</sequence>
<organism evidence="1 2">
    <name type="scientific">Thermotalea metallivorans</name>
    <dbReference type="NCBI Taxonomy" id="520762"/>
    <lineage>
        <taxon>Bacteria</taxon>
        <taxon>Bacillati</taxon>
        <taxon>Bacillota</taxon>
        <taxon>Clostridia</taxon>
        <taxon>Peptostreptococcales</taxon>
        <taxon>Thermotaleaceae</taxon>
        <taxon>Thermotalea</taxon>
    </lineage>
</organism>
<dbReference type="RefSeq" id="WP_242867358.1">
    <property type="nucleotide sequence ID" value="NZ_LOEE01000032.1"/>
</dbReference>
<protein>
    <recommendedName>
        <fullName evidence="3">Spore coat protein</fullName>
    </recommendedName>
</protein>
<evidence type="ECO:0000313" key="2">
    <source>
        <dbReference type="Proteomes" id="UP000070456"/>
    </source>
</evidence>
<evidence type="ECO:0000313" key="1">
    <source>
        <dbReference type="EMBL" id="KXG75616.1"/>
    </source>
</evidence>
<keyword evidence="2" id="KW-1185">Reference proteome</keyword>
<gene>
    <name evidence="1" type="ORF">AN619_16120</name>
</gene>
<accession>A0A140L4Z1</accession>
<reference evidence="1 2" key="1">
    <citation type="submission" date="2015-12" db="EMBL/GenBank/DDBJ databases">
        <title>Draft genome sequence of the thermoanaerobe Thermotalea metallivorans, an isolate from the runoff channel of the Great Artesian Basin, Australia.</title>
        <authorList>
            <person name="Patel B.K."/>
        </authorList>
    </citation>
    <scope>NUCLEOTIDE SEQUENCE [LARGE SCALE GENOMIC DNA]</scope>
    <source>
        <strain evidence="1 2">B2-1</strain>
    </source>
</reference>
<dbReference type="EMBL" id="LOEE01000032">
    <property type="protein sequence ID" value="KXG75616.1"/>
    <property type="molecule type" value="Genomic_DNA"/>
</dbReference>
<dbReference type="Proteomes" id="UP000070456">
    <property type="component" value="Unassembled WGS sequence"/>
</dbReference>
<name>A0A140L4Z1_9FIRM</name>
<evidence type="ECO:0008006" key="3">
    <source>
        <dbReference type="Google" id="ProtNLM"/>
    </source>
</evidence>